<gene>
    <name evidence="4" type="ORF">FRV6_02776</name>
</gene>
<dbReference type="OrthoDB" id="5371740at2759"/>
<evidence type="ECO:0000256" key="3">
    <source>
        <dbReference type="ARBA" id="ARBA00023002"/>
    </source>
</evidence>
<dbReference type="VEuPathDB" id="FungiDB:FOMG_16749"/>
<reference evidence="5" key="1">
    <citation type="submission" date="2016-09" db="EMBL/GenBank/DDBJ databases">
        <authorList>
            <person name="Guldener U."/>
        </authorList>
    </citation>
    <scope>NUCLEOTIDE SEQUENCE [LARGE SCALE GENOMIC DNA]</scope>
    <source>
        <strain evidence="5">V64-1</strain>
    </source>
</reference>
<name>A0A2H3TA17_FUSOX</name>
<evidence type="ECO:0000256" key="1">
    <source>
        <dbReference type="ARBA" id="ARBA00006484"/>
    </source>
</evidence>
<keyword evidence="3" id="KW-0560">Oxidoreductase</keyword>
<dbReference type="Pfam" id="PF00106">
    <property type="entry name" value="adh_short"/>
    <property type="match status" value="1"/>
</dbReference>
<evidence type="ECO:0000256" key="2">
    <source>
        <dbReference type="ARBA" id="ARBA00022857"/>
    </source>
</evidence>
<sequence>MSRFDPKHPSLLDIRGSVVVVTGGGSGIGAALVKQLYKQNCIVVFGDIDEKASKAIVSETSSRSVHFIRSDAYSYTDNLDLFNFAWETYGRVDHAIANAGVVEQEGWFIPSRTIEDINKAEPPPLTTLNVNLIGLAYFANIACTYLTQRNQVPGGKHLRDKSLTLVGSLASWKETPPLFMYQTDKHGVLGLLRALSLYVPEYFSGVRVNAVCPGMTETQMVALIREEYLNHGLPPNQPEDVAKAIVGLCQAGPGTKAIWYDEMEAPGVKSWKSAGGMDWEDVKRRGIIGRAIFVQGGQCYDTEEGLDRTEALWLGGNASAIVQETQKSRITSTPILRTLSK</sequence>
<dbReference type="Proteomes" id="UP000219369">
    <property type="component" value="Unassembled WGS sequence"/>
</dbReference>
<dbReference type="VEuPathDB" id="FungiDB:FOC4_g10002931"/>
<accession>A0A2H3TA17</accession>
<dbReference type="VEuPathDB" id="FungiDB:FOIG_15980"/>
<dbReference type="GO" id="GO:0016491">
    <property type="term" value="F:oxidoreductase activity"/>
    <property type="evidence" value="ECO:0007669"/>
    <property type="project" value="UniProtKB-KW"/>
</dbReference>
<evidence type="ECO:0000313" key="5">
    <source>
        <dbReference type="Proteomes" id="UP000219369"/>
    </source>
</evidence>
<dbReference type="EMBL" id="FMJY01000002">
    <property type="protein sequence ID" value="SCO78563.1"/>
    <property type="molecule type" value="Genomic_DNA"/>
</dbReference>
<dbReference type="PANTHER" id="PTHR43180">
    <property type="entry name" value="3-OXOACYL-(ACYL-CARRIER-PROTEIN) REDUCTASE (AFU_ORTHOLOGUE AFUA_6G11210)"/>
    <property type="match status" value="1"/>
</dbReference>
<organism evidence="4 5">
    <name type="scientific">Fusarium oxysporum</name>
    <name type="common">Fusarium vascular wilt</name>
    <dbReference type="NCBI Taxonomy" id="5507"/>
    <lineage>
        <taxon>Eukaryota</taxon>
        <taxon>Fungi</taxon>
        <taxon>Dikarya</taxon>
        <taxon>Ascomycota</taxon>
        <taxon>Pezizomycotina</taxon>
        <taxon>Sordariomycetes</taxon>
        <taxon>Hypocreomycetidae</taxon>
        <taxon>Hypocreales</taxon>
        <taxon>Nectriaceae</taxon>
        <taxon>Fusarium</taxon>
        <taxon>Fusarium oxysporum species complex</taxon>
    </lineage>
</organism>
<keyword evidence="2" id="KW-0521">NADP</keyword>
<dbReference type="PANTHER" id="PTHR43180:SF86">
    <property type="entry name" value="DEHYDROGENASE, PUTATIVE (AFU_ORTHOLOGUE AFUA_3G00290)-RELATED"/>
    <property type="match status" value="1"/>
</dbReference>
<dbReference type="SUPFAM" id="SSF51735">
    <property type="entry name" value="NAD(P)-binding Rossmann-fold domains"/>
    <property type="match status" value="1"/>
</dbReference>
<dbReference type="Gene3D" id="3.40.50.720">
    <property type="entry name" value="NAD(P)-binding Rossmann-like Domain"/>
    <property type="match status" value="1"/>
</dbReference>
<comment type="similarity">
    <text evidence="1">Belongs to the short-chain dehydrogenases/reductases (SDR) family.</text>
</comment>
<dbReference type="AlphaFoldDB" id="A0A2H3TA17"/>
<dbReference type="VEuPathDB" id="FungiDB:FOZG_17088"/>
<dbReference type="VEuPathDB" id="FungiDB:FOC1_g10006198"/>
<dbReference type="PRINTS" id="PR00081">
    <property type="entry name" value="GDHRDH"/>
</dbReference>
<dbReference type="InterPro" id="IPR002347">
    <property type="entry name" value="SDR_fam"/>
</dbReference>
<evidence type="ECO:0000313" key="4">
    <source>
        <dbReference type="EMBL" id="SCO78563.1"/>
    </source>
</evidence>
<dbReference type="VEuPathDB" id="FungiDB:FOXG_15816"/>
<dbReference type="InterPro" id="IPR036291">
    <property type="entry name" value="NAD(P)-bd_dom_sf"/>
</dbReference>
<protein>
    <submittedName>
        <fullName evidence="4">Related to 3-hydroxyacyl-CoA dehydrogenase</fullName>
    </submittedName>
</protein>
<proteinExistence type="inferred from homology"/>